<dbReference type="CDD" id="cd12381">
    <property type="entry name" value="RRM4_I_PABPs"/>
    <property type="match status" value="1"/>
</dbReference>
<evidence type="ECO:0000256" key="1">
    <source>
        <dbReference type="ARBA" id="ARBA00004123"/>
    </source>
</evidence>
<dbReference type="InterPro" id="IPR003954">
    <property type="entry name" value="RRM_euk-type"/>
</dbReference>
<reference evidence="12 13" key="1">
    <citation type="submission" date="2023-01" db="EMBL/GenBank/DDBJ databases">
        <authorList>
            <person name="Kreplak J."/>
        </authorList>
    </citation>
    <scope>NUCLEOTIDE SEQUENCE [LARGE SCALE GENOMIC DNA]</scope>
</reference>
<proteinExistence type="inferred from homology"/>
<evidence type="ECO:0000256" key="9">
    <source>
        <dbReference type="PROSITE-ProRule" id="PRU00176"/>
    </source>
</evidence>
<dbReference type="InterPro" id="IPR035979">
    <property type="entry name" value="RBD_domain_sf"/>
</dbReference>
<evidence type="ECO:0000256" key="5">
    <source>
        <dbReference type="ARBA" id="ARBA00022737"/>
    </source>
</evidence>
<dbReference type="GO" id="GO:0003723">
    <property type="term" value="F:RNA binding"/>
    <property type="evidence" value="ECO:0007669"/>
    <property type="project" value="UniProtKB-UniRule"/>
</dbReference>
<feature type="domain" description="RRM" evidence="11">
    <location>
        <begin position="427"/>
        <end position="504"/>
    </location>
</feature>
<keyword evidence="5" id="KW-0677">Repeat</keyword>
<evidence type="ECO:0000256" key="8">
    <source>
        <dbReference type="ARBA" id="ARBA00054110"/>
    </source>
</evidence>
<dbReference type="AlphaFoldDB" id="A0AAV1AEN6"/>
<evidence type="ECO:0000259" key="11">
    <source>
        <dbReference type="PROSITE" id="PS50102"/>
    </source>
</evidence>
<dbReference type="SMART" id="SM00360">
    <property type="entry name" value="RRM"/>
    <property type="match status" value="3"/>
</dbReference>
<dbReference type="GO" id="GO:0005737">
    <property type="term" value="C:cytoplasm"/>
    <property type="evidence" value="ECO:0007669"/>
    <property type="project" value="UniProtKB-SubCell"/>
</dbReference>
<dbReference type="PANTHER" id="PTHR24012">
    <property type="entry name" value="RNA BINDING PROTEIN"/>
    <property type="match status" value="1"/>
</dbReference>
<dbReference type="FunFam" id="3.30.70.330:FF:000651">
    <property type="entry name" value="Poly(A) binding protein cytoplasmic 1 like"/>
    <property type="match status" value="1"/>
</dbReference>
<comment type="function">
    <text evidence="8">Binds the poly(A) tail of mRNA. Appears to be an important mediator of the multiple roles of the poly(A) tail in mRNA biogenesis, stability and translation.</text>
</comment>
<dbReference type="InterPro" id="IPR012677">
    <property type="entry name" value="Nucleotide-bd_a/b_plait_sf"/>
</dbReference>
<dbReference type="PROSITE" id="PS50102">
    <property type="entry name" value="RRM"/>
    <property type="match status" value="3"/>
</dbReference>
<sequence length="525" mass="59418">MTLCLTLMQAKVVESDNICQENKMLKKKVESQPFNTRDVERMKRELQAAERDAGEAELARNDWEEKCWELGRTLANNIRDLEPITRDCNQALKRDQLLSKLLLSCASRLKIGNDIQYVLNPKGTTHAEIMGICCCRTVNQNYANILLMLVRLRQACDHPLLVKEYNSDPVGKDSVEMAKRLPKEMLINLFNSLETTSAICFVCNRPENKLGDDETWDRAESALKEALDECGKGNVFVKNLAESIDNVGLHDLFQEYGNILSSKIVISEDGKSKGFGYIQFGSEESANDAIQKMNGSTVRDKQIYVGKFIRKSERSLPEPDAKYTNLYVKNLDPDITEALLKEKFSSFGKILSLAIVKDEKGLSKGFGFMNYENPDDARRATEAMNGSQFGSKNLYVARAQKKVERDKTLHQWFAERCMEKNLKYKGSNIYVKNIDDSVSDEELKSQFSACGTITSAKVMRDDKGKSKGFGFVCFSTLDEAVKAVNSFHGRMFHGKPLYVAFAQRKDVRQSLLQLQHSHWCCLSSP</sequence>
<dbReference type="CDD" id="cd12380">
    <property type="entry name" value="RRM3_I_PABPs"/>
    <property type="match status" value="1"/>
</dbReference>
<protein>
    <recommendedName>
        <fullName evidence="11">RRM domain-containing protein</fullName>
    </recommendedName>
</protein>
<evidence type="ECO:0000313" key="12">
    <source>
        <dbReference type="EMBL" id="CAI8607887.1"/>
    </source>
</evidence>
<name>A0AAV1AEN6_VICFA</name>
<feature type="domain" description="RRM" evidence="11">
    <location>
        <begin position="233"/>
        <end position="310"/>
    </location>
</feature>
<evidence type="ECO:0000313" key="13">
    <source>
        <dbReference type="Proteomes" id="UP001157006"/>
    </source>
</evidence>
<dbReference type="Pfam" id="PF00076">
    <property type="entry name" value="RRM_1"/>
    <property type="match status" value="3"/>
</dbReference>
<evidence type="ECO:0000256" key="2">
    <source>
        <dbReference type="ARBA" id="ARBA00004496"/>
    </source>
</evidence>
<feature type="coiled-coil region" evidence="10">
    <location>
        <begin position="39"/>
        <end position="66"/>
    </location>
</feature>
<feature type="domain" description="RRM" evidence="11">
    <location>
        <begin position="324"/>
        <end position="401"/>
    </location>
</feature>
<keyword evidence="6 9" id="KW-0694">RNA-binding</keyword>
<dbReference type="GO" id="GO:0005634">
    <property type="term" value="C:nucleus"/>
    <property type="evidence" value="ECO:0007669"/>
    <property type="project" value="UniProtKB-SubCell"/>
</dbReference>
<dbReference type="Proteomes" id="UP001157006">
    <property type="component" value="Chromosome 4"/>
</dbReference>
<dbReference type="SMART" id="SM00361">
    <property type="entry name" value="RRM_1"/>
    <property type="match status" value="3"/>
</dbReference>
<dbReference type="InterPro" id="IPR000504">
    <property type="entry name" value="RRM_dom"/>
</dbReference>
<evidence type="ECO:0000256" key="4">
    <source>
        <dbReference type="ARBA" id="ARBA00022490"/>
    </source>
</evidence>
<keyword evidence="10" id="KW-0175">Coiled coil</keyword>
<keyword evidence="7" id="KW-0539">Nucleus</keyword>
<comment type="subcellular location">
    <subcellularLocation>
        <location evidence="2">Cytoplasm</location>
    </subcellularLocation>
    <subcellularLocation>
        <location evidence="1">Nucleus</location>
    </subcellularLocation>
</comment>
<organism evidence="12 13">
    <name type="scientific">Vicia faba</name>
    <name type="common">Broad bean</name>
    <name type="synonym">Faba vulgaris</name>
    <dbReference type="NCBI Taxonomy" id="3906"/>
    <lineage>
        <taxon>Eukaryota</taxon>
        <taxon>Viridiplantae</taxon>
        <taxon>Streptophyta</taxon>
        <taxon>Embryophyta</taxon>
        <taxon>Tracheophyta</taxon>
        <taxon>Spermatophyta</taxon>
        <taxon>Magnoliopsida</taxon>
        <taxon>eudicotyledons</taxon>
        <taxon>Gunneridae</taxon>
        <taxon>Pentapetalae</taxon>
        <taxon>rosids</taxon>
        <taxon>fabids</taxon>
        <taxon>Fabales</taxon>
        <taxon>Fabaceae</taxon>
        <taxon>Papilionoideae</taxon>
        <taxon>50 kb inversion clade</taxon>
        <taxon>NPAAA clade</taxon>
        <taxon>Hologalegina</taxon>
        <taxon>IRL clade</taxon>
        <taxon>Fabeae</taxon>
        <taxon>Vicia</taxon>
    </lineage>
</organism>
<evidence type="ECO:0000256" key="6">
    <source>
        <dbReference type="ARBA" id="ARBA00022884"/>
    </source>
</evidence>
<dbReference type="EMBL" id="OX451739">
    <property type="protein sequence ID" value="CAI8607887.1"/>
    <property type="molecule type" value="Genomic_DNA"/>
</dbReference>
<evidence type="ECO:0000256" key="10">
    <source>
        <dbReference type="SAM" id="Coils"/>
    </source>
</evidence>
<dbReference type="Gene3D" id="3.30.70.330">
    <property type="match status" value="3"/>
</dbReference>
<gene>
    <name evidence="12" type="ORF">VFH_IV059080</name>
</gene>
<evidence type="ECO:0000256" key="7">
    <source>
        <dbReference type="ARBA" id="ARBA00023242"/>
    </source>
</evidence>
<accession>A0AAV1AEN6</accession>
<evidence type="ECO:0000256" key="3">
    <source>
        <dbReference type="ARBA" id="ARBA00008557"/>
    </source>
</evidence>
<dbReference type="SUPFAM" id="SSF54928">
    <property type="entry name" value="RNA-binding domain, RBD"/>
    <property type="match status" value="2"/>
</dbReference>
<keyword evidence="13" id="KW-1185">Reference proteome</keyword>
<dbReference type="FunFam" id="3.30.70.330:FF:000500">
    <property type="entry name" value="Polyadenylate-binding protein"/>
    <property type="match status" value="1"/>
</dbReference>
<dbReference type="FunFam" id="3.30.70.330:FF:000564">
    <property type="entry name" value="Polyadenylate-binding protein"/>
    <property type="match status" value="1"/>
</dbReference>
<comment type="similarity">
    <text evidence="3">Belongs to the polyadenylate-binding protein type-1 family.</text>
</comment>
<keyword evidence="4" id="KW-0963">Cytoplasm</keyword>